<dbReference type="PANTHER" id="PTHR43877:SF1">
    <property type="entry name" value="ACETYLTRANSFERASE"/>
    <property type="match status" value="1"/>
</dbReference>
<keyword evidence="1 4" id="KW-0808">Transferase</keyword>
<feature type="domain" description="N-acetyltransferase" evidence="3">
    <location>
        <begin position="3"/>
        <end position="150"/>
    </location>
</feature>
<dbReference type="Proteomes" id="UP000288983">
    <property type="component" value="Unassembled WGS sequence"/>
</dbReference>
<name>A0A443ZSZ9_9PSED</name>
<evidence type="ECO:0000259" key="3">
    <source>
        <dbReference type="PROSITE" id="PS51186"/>
    </source>
</evidence>
<evidence type="ECO:0000313" key="4">
    <source>
        <dbReference type="EMBL" id="RWU22836.1"/>
    </source>
</evidence>
<dbReference type="SUPFAM" id="SSF55729">
    <property type="entry name" value="Acyl-CoA N-acyltransferases (Nat)"/>
    <property type="match status" value="1"/>
</dbReference>
<protein>
    <submittedName>
        <fullName evidence="4">GNAT family N-acetyltransferase</fullName>
    </submittedName>
</protein>
<evidence type="ECO:0000256" key="1">
    <source>
        <dbReference type="ARBA" id="ARBA00022679"/>
    </source>
</evidence>
<evidence type="ECO:0000256" key="2">
    <source>
        <dbReference type="ARBA" id="ARBA00023315"/>
    </source>
</evidence>
<reference evidence="4 5" key="1">
    <citation type="submission" date="2018-06" db="EMBL/GenBank/DDBJ databases">
        <title>Bacteria isolated from soil of Wuhan.</title>
        <authorList>
            <person name="Wei X."/>
            <person name="Chunhua H."/>
        </authorList>
    </citation>
    <scope>NUCLEOTIDE SEQUENCE [LARGE SCALE GENOMIC DNA]</scope>
    <source>
        <strain evidence="5">xwS2</strain>
    </source>
</reference>
<dbReference type="Gene3D" id="3.40.630.30">
    <property type="match status" value="1"/>
</dbReference>
<accession>A0A443ZSZ9</accession>
<gene>
    <name evidence="4" type="ORF">DM813_11550</name>
</gene>
<dbReference type="CDD" id="cd04301">
    <property type="entry name" value="NAT_SF"/>
    <property type="match status" value="1"/>
</dbReference>
<dbReference type="GO" id="GO:0016747">
    <property type="term" value="F:acyltransferase activity, transferring groups other than amino-acyl groups"/>
    <property type="evidence" value="ECO:0007669"/>
    <property type="project" value="InterPro"/>
</dbReference>
<dbReference type="EMBL" id="QJRG01000042">
    <property type="protein sequence ID" value="RWU22836.1"/>
    <property type="molecule type" value="Genomic_DNA"/>
</dbReference>
<dbReference type="Pfam" id="PF13673">
    <property type="entry name" value="Acetyltransf_10"/>
    <property type="match status" value="1"/>
</dbReference>
<keyword evidence="2" id="KW-0012">Acyltransferase</keyword>
<evidence type="ECO:0000313" key="5">
    <source>
        <dbReference type="Proteomes" id="UP000288983"/>
    </source>
</evidence>
<dbReference type="PANTHER" id="PTHR43877">
    <property type="entry name" value="AMINOALKYLPHOSPHONATE N-ACETYLTRANSFERASE-RELATED-RELATED"/>
    <property type="match status" value="1"/>
</dbReference>
<organism evidence="4 5">
    <name type="scientific">Pseudomonas alkylphenolica</name>
    <dbReference type="NCBI Taxonomy" id="237609"/>
    <lineage>
        <taxon>Bacteria</taxon>
        <taxon>Pseudomonadati</taxon>
        <taxon>Pseudomonadota</taxon>
        <taxon>Gammaproteobacteria</taxon>
        <taxon>Pseudomonadales</taxon>
        <taxon>Pseudomonadaceae</taxon>
        <taxon>Pseudomonas</taxon>
    </lineage>
</organism>
<dbReference type="InterPro" id="IPR016181">
    <property type="entry name" value="Acyl_CoA_acyltransferase"/>
</dbReference>
<sequence>MACLIRGATEVDAVAISEVIVAALRGSNARDYSAEVIEAVEKNFSPGAVLRLLEQRQVFVAVVGGRVVGTAGLDGDTVRSVFVEPGYQGGGIGRLLMARVEAVAVEGGVERLWVPSSITAVGFYLLLGFSEVRNEFYGGERTVVMGKRMGW</sequence>
<dbReference type="InterPro" id="IPR000182">
    <property type="entry name" value="GNAT_dom"/>
</dbReference>
<proteinExistence type="predicted"/>
<dbReference type="RefSeq" id="WP_128323506.1">
    <property type="nucleotide sequence ID" value="NZ_QJRG01000042.1"/>
</dbReference>
<comment type="caution">
    <text evidence="4">The sequence shown here is derived from an EMBL/GenBank/DDBJ whole genome shotgun (WGS) entry which is preliminary data.</text>
</comment>
<dbReference type="InterPro" id="IPR050832">
    <property type="entry name" value="Bact_Acetyltransf"/>
</dbReference>
<dbReference type="PROSITE" id="PS51186">
    <property type="entry name" value="GNAT"/>
    <property type="match status" value="1"/>
</dbReference>
<dbReference type="OrthoDB" id="1821130at2"/>
<dbReference type="AlphaFoldDB" id="A0A443ZSZ9"/>